<dbReference type="SUPFAM" id="SSF51445">
    <property type="entry name" value="(Trans)glycosidases"/>
    <property type="match status" value="1"/>
</dbReference>
<dbReference type="SUPFAM" id="SSF55383">
    <property type="entry name" value="Copper amine oxidase, domain N"/>
    <property type="match status" value="1"/>
</dbReference>
<protein>
    <submittedName>
        <fullName evidence="2">Glycosyl hydrolase family 18 protein</fullName>
    </submittedName>
</protein>
<dbReference type="InterPro" id="IPR001223">
    <property type="entry name" value="Glyco_hydro18_cat"/>
</dbReference>
<dbReference type="InterPro" id="IPR011583">
    <property type="entry name" value="Chitinase_II/V-like_cat"/>
</dbReference>
<dbReference type="Pfam" id="PF00704">
    <property type="entry name" value="Glyco_hydro_18"/>
    <property type="match status" value="1"/>
</dbReference>
<evidence type="ECO:0000313" key="3">
    <source>
        <dbReference type="Proteomes" id="UP001597541"/>
    </source>
</evidence>
<accession>A0ABW5PM98</accession>
<dbReference type="Gene3D" id="2.30.30.40">
    <property type="entry name" value="SH3 Domains"/>
    <property type="match status" value="1"/>
</dbReference>
<dbReference type="Gene3D" id="3.10.50.10">
    <property type="match status" value="1"/>
</dbReference>
<dbReference type="InterPro" id="IPR017853">
    <property type="entry name" value="GH"/>
</dbReference>
<dbReference type="InterPro" id="IPR036582">
    <property type="entry name" value="Mao_N_sf"/>
</dbReference>
<reference evidence="3" key="1">
    <citation type="journal article" date="2019" name="Int. J. Syst. Evol. Microbiol.">
        <title>The Global Catalogue of Microorganisms (GCM) 10K type strain sequencing project: providing services to taxonomists for standard genome sequencing and annotation.</title>
        <authorList>
            <consortium name="The Broad Institute Genomics Platform"/>
            <consortium name="The Broad Institute Genome Sequencing Center for Infectious Disease"/>
            <person name="Wu L."/>
            <person name="Ma J."/>
        </authorList>
    </citation>
    <scope>NUCLEOTIDE SEQUENCE [LARGE SCALE GENOMIC DNA]</scope>
    <source>
        <strain evidence="3">KCTC 3950</strain>
    </source>
</reference>
<dbReference type="SMART" id="SM00636">
    <property type="entry name" value="Glyco_18"/>
    <property type="match status" value="1"/>
</dbReference>
<dbReference type="InterPro" id="IPR029070">
    <property type="entry name" value="Chitinase_insertion_sf"/>
</dbReference>
<dbReference type="PANTHER" id="PTHR46066">
    <property type="entry name" value="CHITINASE DOMAIN-CONTAINING PROTEIN 1 FAMILY MEMBER"/>
    <property type="match status" value="1"/>
</dbReference>
<sequence length="579" mass="65484">MDLEIRQRRHTGRRRGRSLWVVCLLIAALASYAAYELWLAPNREHVKPDFHGWDKPVFYQGVLLEKPAQGTKESLLLPLESIQKHLDPGIIYEASTESVILTTDSSVLRLRTEQRTGQLNTKPFPLHFPVRNLNGDIYVPIAPLKLLYGLKIEEDTGTGAVIIKKAGDRIQHGYIGSSRSSKTATYPVRNAPSRRAPIVADAVHGQKAVLWGETDGWYEVQLPNGIQGYVPVKQVTKGTMETVAEPVKNAAFVPWKPKNGLLNMTWEHVTRTTPDPSKFVPMPGLNVISPTWFELMDGQGTIRSRADLGYVKWANSKGIQIWALFSNGFDPDWTSAALSTYERRMAMVKQLLTYAEVYGLQGINLDFENVYLKDKDLLTQFVKELTPLLHERKLVVSIDVTPVSSSEMWSLFYDRKQLSQSVDYIMLMAYDEHWASSPEAGSVSSLPWAERHVVHLLEKEGVPASKLVLGIPFYTRLWEEKQVNGETKVSSKALSMDKINLLIKEKKLQPSFLSDIGQHYVEFEENGNVYKAWLEDAVSIKARVQLVHKYGLAGTASWRRGFETPDIWNVINRESAQKP</sequence>
<comment type="caution">
    <text evidence="2">The sequence shown here is derived from an EMBL/GenBank/DDBJ whole genome shotgun (WGS) entry which is preliminary data.</text>
</comment>
<dbReference type="InterPro" id="IPR003646">
    <property type="entry name" value="SH3-like_bac-type"/>
</dbReference>
<dbReference type="PROSITE" id="PS51910">
    <property type="entry name" value="GH18_2"/>
    <property type="match status" value="1"/>
</dbReference>
<dbReference type="Proteomes" id="UP001597541">
    <property type="component" value="Unassembled WGS sequence"/>
</dbReference>
<dbReference type="InterPro" id="IPR012854">
    <property type="entry name" value="Cu_amine_oxidase-like_N"/>
</dbReference>
<keyword evidence="3" id="KW-1185">Reference proteome</keyword>
<dbReference type="RefSeq" id="WP_377607790.1">
    <property type="nucleotide sequence ID" value="NZ_JBHUME010000020.1"/>
</dbReference>
<dbReference type="InterPro" id="IPR041382">
    <property type="entry name" value="SH3_16"/>
</dbReference>
<evidence type="ECO:0000313" key="2">
    <source>
        <dbReference type="EMBL" id="MFD2615679.1"/>
    </source>
</evidence>
<dbReference type="EMBL" id="JBHUME010000020">
    <property type="protein sequence ID" value="MFD2615679.1"/>
    <property type="molecule type" value="Genomic_DNA"/>
</dbReference>
<organism evidence="2 3">
    <name type="scientific">Paenibacillus gansuensis</name>
    <dbReference type="NCBI Taxonomy" id="306542"/>
    <lineage>
        <taxon>Bacteria</taxon>
        <taxon>Bacillati</taxon>
        <taxon>Bacillota</taxon>
        <taxon>Bacilli</taxon>
        <taxon>Bacillales</taxon>
        <taxon>Paenibacillaceae</taxon>
        <taxon>Paenibacillus</taxon>
    </lineage>
</organism>
<dbReference type="GO" id="GO:0016787">
    <property type="term" value="F:hydrolase activity"/>
    <property type="evidence" value="ECO:0007669"/>
    <property type="project" value="UniProtKB-KW"/>
</dbReference>
<gene>
    <name evidence="2" type="ORF">ACFSUF_25045</name>
</gene>
<name>A0ABW5PM98_9BACL</name>
<dbReference type="Pfam" id="PF18348">
    <property type="entry name" value="SH3_16"/>
    <property type="match status" value="1"/>
</dbReference>
<dbReference type="SMART" id="SM00287">
    <property type="entry name" value="SH3b"/>
    <property type="match status" value="1"/>
</dbReference>
<dbReference type="Gene3D" id="3.20.20.80">
    <property type="entry name" value="Glycosidases"/>
    <property type="match status" value="1"/>
</dbReference>
<feature type="domain" description="GH18" evidence="1">
    <location>
        <begin position="246"/>
        <end position="578"/>
    </location>
</feature>
<keyword evidence="2" id="KW-0378">Hydrolase</keyword>
<dbReference type="Pfam" id="PF07833">
    <property type="entry name" value="Cu_amine_oxidN1"/>
    <property type="match status" value="1"/>
</dbReference>
<dbReference type="PANTHER" id="PTHR46066:SF2">
    <property type="entry name" value="CHITINASE DOMAIN-CONTAINING PROTEIN 1"/>
    <property type="match status" value="1"/>
</dbReference>
<evidence type="ECO:0000259" key="1">
    <source>
        <dbReference type="PROSITE" id="PS51910"/>
    </source>
</evidence>
<proteinExistence type="predicted"/>